<reference evidence="1 2" key="1">
    <citation type="submission" date="2014-11" db="EMBL/GenBank/DDBJ databases">
        <authorList>
            <person name="Wibberg Daniel"/>
        </authorList>
    </citation>
    <scope>NUCLEOTIDE SEQUENCE [LARGE SCALE GENOMIC DNA]</scope>
    <source>
        <strain evidence="1">Rhizoctonia solani AG1-IB 7/3/14</strain>
    </source>
</reference>
<protein>
    <submittedName>
        <fullName evidence="1">Uncharacterized protein</fullName>
    </submittedName>
</protein>
<gene>
    <name evidence="1" type="ORF">RSOLAG1IB_11985</name>
</gene>
<accession>A0A0B7FKN1</accession>
<dbReference type="EMBL" id="LN679339">
    <property type="protein sequence ID" value="CEL56717.1"/>
    <property type="molecule type" value="Genomic_DNA"/>
</dbReference>
<proteinExistence type="predicted"/>
<organism evidence="1 2">
    <name type="scientific">Thanatephorus cucumeris (strain AG1-IB / isolate 7/3/14)</name>
    <name type="common">Lettuce bottom rot fungus</name>
    <name type="synonym">Rhizoctonia solani</name>
    <dbReference type="NCBI Taxonomy" id="1108050"/>
    <lineage>
        <taxon>Eukaryota</taxon>
        <taxon>Fungi</taxon>
        <taxon>Dikarya</taxon>
        <taxon>Basidiomycota</taxon>
        <taxon>Agaricomycotina</taxon>
        <taxon>Agaricomycetes</taxon>
        <taxon>Cantharellales</taxon>
        <taxon>Ceratobasidiaceae</taxon>
        <taxon>Rhizoctonia</taxon>
        <taxon>Rhizoctonia solani AG-1</taxon>
    </lineage>
</organism>
<name>A0A0B7FKN1_THACB</name>
<dbReference type="Proteomes" id="UP000059188">
    <property type="component" value="Unassembled WGS sequence"/>
</dbReference>
<dbReference type="AlphaFoldDB" id="A0A0B7FKN1"/>
<evidence type="ECO:0000313" key="1">
    <source>
        <dbReference type="EMBL" id="CEL56717.1"/>
    </source>
</evidence>
<keyword evidence="2" id="KW-1185">Reference proteome</keyword>
<sequence>MASTTSSVLAIQTAIPSIHPCGTWQRHHRRKVGLCGQNVHDSIVIVSIASHSTPPLGSAHAYPGLHLLVIMATRRALLIACSPLSSSAFAARV</sequence>
<evidence type="ECO:0000313" key="2">
    <source>
        <dbReference type="Proteomes" id="UP000059188"/>
    </source>
</evidence>